<keyword evidence="2" id="KW-1185">Reference proteome</keyword>
<dbReference type="AlphaFoldDB" id="A0AAW1XR05"/>
<organism evidence="1 2">
    <name type="scientific">Rubus argutus</name>
    <name type="common">Southern blackberry</name>
    <dbReference type="NCBI Taxonomy" id="59490"/>
    <lineage>
        <taxon>Eukaryota</taxon>
        <taxon>Viridiplantae</taxon>
        <taxon>Streptophyta</taxon>
        <taxon>Embryophyta</taxon>
        <taxon>Tracheophyta</taxon>
        <taxon>Spermatophyta</taxon>
        <taxon>Magnoliopsida</taxon>
        <taxon>eudicotyledons</taxon>
        <taxon>Gunneridae</taxon>
        <taxon>Pentapetalae</taxon>
        <taxon>rosids</taxon>
        <taxon>fabids</taxon>
        <taxon>Rosales</taxon>
        <taxon>Rosaceae</taxon>
        <taxon>Rosoideae</taxon>
        <taxon>Rosoideae incertae sedis</taxon>
        <taxon>Rubus</taxon>
    </lineage>
</organism>
<comment type="caution">
    <text evidence="1">The sequence shown here is derived from an EMBL/GenBank/DDBJ whole genome shotgun (WGS) entry which is preliminary data.</text>
</comment>
<accession>A0AAW1XR05</accession>
<proteinExistence type="predicted"/>
<gene>
    <name evidence="1" type="ORF">M0R45_015898</name>
</gene>
<protein>
    <submittedName>
        <fullName evidence="1">Uncharacterized protein</fullName>
    </submittedName>
</protein>
<evidence type="ECO:0000313" key="2">
    <source>
        <dbReference type="Proteomes" id="UP001457282"/>
    </source>
</evidence>
<dbReference type="Proteomes" id="UP001457282">
    <property type="component" value="Unassembled WGS sequence"/>
</dbReference>
<reference evidence="1 2" key="1">
    <citation type="journal article" date="2023" name="G3 (Bethesda)">
        <title>A chromosome-length genome assembly and annotation of blackberry (Rubus argutus, cv. 'Hillquist').</title>
        <authorList>
            <person name="Bruna T."/>
            <person name="Aryal R."/>
            <person name="Dudchenko O."/>
            <person name="Sargent D.J."/>
            <person name="Mead D."/>
            <person name="Buti M."/>
            <person name="Cavallini A."/>
            <person name="Hytonen T."/>
            <person name="Andres J."/>
            <person name="Pham M."/>
            <person name="Weisz D."/>
            <person name="Mascagni F."/>
            <person name="Usai G."/>
            <person name="Natali L."/>
            <person name="Bassil N."/>
            <person name="Fernandez G.E."/>
            <person name="Lomsadze A."/>
            <person name="Armour M."/>
            <person name="Olukolu B."/>
            <person name="Poorten T."/>
            <person name="Britton C."/>
            <person name="Davik J."/>
            <person name="Ashrafi H."/>
            <person name="Aiden E.L."/>
            <person name="Borodovsky M."/>
            <person name="Worthington M."/>
        </authorList>
    </citation>
    <scope>NUCLEOTIDE SEQUENCE [LARGE SCALE GENOMIC DNA]</scope>
    <source>
        <strain evidence="1">PI 553951</strain>
    </source>
</reference>
<evidence type="ECO:0000313" key="1">
    <source>
        <dbReference type="EMBL" id="KAK9939192.1"/>
    </source>
</evidence>
<sequence>MAPDLRRPATSGLMVGQVCFASSPPSRPDRFYGESSPVAAATTTEKAARNKVFRRISIAFFRPNWPENPYGF</sequence>
<dbReference type="EMBL" id="JBEDUW010000003">
    <property type="protein sequence ID" value="KAK9939192.1"/>
    <property type="molecule type" value="Genomic_DNA"/>
</dbReference>
<name>A0AAW1XR05_RUBAR</name>